<dbReference type="AlphaFoldDB" id="A0A0F9T6Q9"/>
<dbReference type="Pfam" id="PF18723">
    <property type="entry name" value="HMUDK_hel"/>
    <property type="match status" value="1"/>
</dbReference>
<sequence length="302" mass="35572">MKTWKVASLTPQARFLYWIKERHSIYLKRKAGKPKPWTDDEVLQSYFFTNPYREHDKTTVWFRENIRDPLRDHHTVLMATVIFRWFNRISTGQALVEHNLLKNWRKKFAIRMLRRLPPPVFTGAYMIKAGNGPKGCKIPNVCDAIDNLWNQRGRLVQVCLDDCRLKALWQELKQFSFLGGFMSYEIVCDLRYTYLLEDASDVNTWCNPGPGASRGLLRLQGETPGLNKKGRTTRVKVSSNYLEVMQDLLAVVQRFRFEGKGMPVFEMREVEHSLCEWDKYERALWQDSGRMKRKYPGSVEHD</sequence>
<evidence type="ECO:0000259" key="1">
    <source>
        <dbReference type="Pfam" id="PF18723"/>
    </source>
</evidence>
<protein>
    <recommendedName>
        <fullName evidence="1">5-hmdU DNA kinase helical domain-containing protein</fullName>
    </recommendedName>
</protein>
<dbReference type="EMBL" id="LAZR01000400">
    <property type="protein sequence ID" value="KKN70617.1"/>
    <property type="molecule type" value="Genomic_DNA"/>
</dbReference>
<reference evidence="2" key="1">
    <citation type="journal article" date="2015" name="Nature">
        <title>Complex archaea that bridge the gap between prokaryotes and eukaryotes.</title>
        <authorList>
            <person name="Spang A."/>
            <person name="Saw J.H."/>
            <person name="Jorgensen S.L."/>
            <person name="Zaremba-Niedzwiedzka K."/>
            <person name="Martijn J."/>
            <person name="Lind A.E."/>
            <person name="van Eijk R."/>
            <person name="Schleper C."/>
            <person name="Guy L."/>
            <person name="Ettema T.J."/>
        </authorList>
    </citation>
    <scope>NUCLEOTIDE SEQUENCE</scope>
</reference>
<comment type="caution">
    <text evidence="2">The sequence shown here is derived from an EMBL/GenBank/DDBJ whole genome shotgun (WGS) entry which is preliminary data.</text>
</comment>
<evidence type="ECO:0000313" key="2">
    <source>
        <dbReference type="EMBL" id="KKN70617.1"/>
    </source>
</evidence>
<accession>A0A0F9T6Q9</accession>
<gene>
    <name evidence="2" type="ORF">LCGC14_0428900</name>
</gene>
<name>A0A0F9T6Q9_9ZZZZ</name>
<organism evidence="2">
    <name type="scientific">marine sediment metagenome</name>
    <dbReference type="NCBI Taxonomy" id="412755"/>
    <lineage>
        <taxon>unclassified sequences</taxon>
        <taxon>metagenomes</taxon>
        <taxon>ecological metagenomes</taxon>
    </lineage>
</organism>
<proteinExistence type="predicted"/>
<dbReference type="InterPro" id="IPR040684">
    <property type="entry name" value="HMUDK_hel"/>
</dbReference>
<feature type="domain" description="5-hmdU DNA kinase helical" evidence="1">
    <location>
        <begin position="14"/>
        <end position="286"/>
    </location>
</feature>